<dbReference type="AlphaFoldDB" id="A0A653CT84"/>
<dbReference type="EMBL" id="CAACVG010013709">
    <property type="protein sequence ID" value="VEN62292.1"/>
    <property type="molecule type" value="Genomic_DNA"/>
</dbReference>
<evidence type="ECO:0000313" key="4">
    <source>
        <dbReference type="EMBL" id="VEN63095.1"/>
    </source>
</evidence>
<proteinExistence type="predicted"/>
<evidence type="ECO:0000313" key="1">
    <source>
        <dbReference type="EMBL" id="VEN35873.1"/>
    </source>
</evidence>
<dbReference type="EMBL" id="CAACVG010001939">
    <property type="protein sequence ID" value="VEN35873.1"/>
    <property type="molecule type" value="Genomic_DNA"/>
</dbReference>
<dbReference type="EMBL" id="CAACVG010014394">
    <property type="protein sequence ID" value="VEN63095.1"/>
    <property type="molecule type" value="Genomic_DNA"/>
</dbReference>
<dbReference type="OrthoDB" id="6788097at2759"/>
<accession>A0A653CT84</accession>
<evidence type="ECO:0000313" key="2">
    <source>
        <dbReference type="EMBL" id="VEN51145.1"/>
    </source>
</evidence>
<reference evidence="2 5" key="1">
    <citation type="submission" date="2019-01" db="EMBL/GenBank/DDBJ databases">
        <authorList>
            <person name="Sayadi A."/>
        </authorList>
    </citation>
    <scope>NUCLEOTIDE SEQUENCE [LARGE SCALE GENOMIC DNA]</scope>
</reference>
<sequence length="50" mass="5820">MSLNIVTMFQIFAAYNCPSTRHKVLSQQCSYALFHQGMISWRTMEFQVSS</sequence>
<evidence type="ECO:0000313" key="3">
    <source>
        <dbReference type="EMBL" id="VEN62292.1"/>
    </source>
</evidence>
<dbReference type="Proteomes" id="UP000410492">
    <property type="component" value="Unassembled WGS sequence"/>
</dbReference>
<dbReference type="EMBL" id="CAACVG010008811">
    <property type="protein sequence ID" value="VEN51145.1"/>
    <property type="molecule type" value="Genomic_DNA"/>
</dbReference>
<organism evidence="2 5">
    <name type="scientific">Callosobruchus maculatus</name>
    <name type="common">Southern cowpea weevil</name>
    <name type="synonym">Pulse bruchid</name>
    <dbReference type="NCBI Taxonomy" id="64391"/>
    <lineage>
        <taxon>Eukaryota</taxon>
        <taxon>Metazoa</taxon>
        <taxon>Ecdysozoa</taxon>
        <taxon>Arthropoda</taxon>
        <taxon>Hexapoda</taxon>
        <taxon>Insecta</taxon>
        <taxon>Pterygota</taxon>
        <taxon>Neoptera</taxon>
        <taxon>Endopterygota</taxon>
        <taxon>Coleoptera</taxon>
        <taxon>Polyphaga</taxon>
        <taxon>Cucujiformia</taxon>
        <taxon>Chrysomeloidea</taxon>
        <taxon>Chrysomelidae</taxon>
        <taxon>Bruchinae</taxon>
        <taxon>Bruchini</taxon>
        <taxon>Callosobruchus</taxon>
    </lineage>
</organism>
<gene>
    <name evidence="2" type="ORF">CALMAC_LOCUS11692</name>
    <name evidence="1" type="ORF">CALMAC_LOCUS1661</name>
    <name evidence="3" type="ORF">CALMAC_LOCUS19434</name>
    <name evidence="4" type="ORF">CALMAC_LOCUS20024</name>
</gene>
<protein>
    <submittedName>
        <fullName evidence="2">Uncharacterized protein</fullName>
    </submittedName>
</protein>
<evidence type="ECO:0000313" key="5">
    <source>
        <dbReference type="Proteomes" id="UP000410492"/>
    </source>
</evidence>
<name>A0A653CT84_CALMS</name>
<feature type="non-terminal residue" evidence="2">
    <location>
        <position position="50"/>
    </location>
</feature>
<keyword evidence="5" id="KW-1185">Reference proteome</keyword>